<accession>A0A392RYA6</accession>
<sequence length="59" mass="6584">GGRPLRYAEIPRPLTECALRGLLLSWALPNGPKEDFLSYWALGPVQNMSPPSRHARARV</sequence>
<dbReference type="EMBL" id="LXQA010288265">
    <property type="protein sequence ID" value="MCI41132.1"/>
    <property type="molecule type" value="Genomic_DNA"/>
</dbReference>
<dbReference type="AlphaFoldDB" id="A0A392RYA6"/>
<comment type="caution">
    <text evidence="1">The sequence shown here is derived from an EMBL/GenBank/DDBJ whole genome shotgun (WGS) entry which is preliminary data.</text>
</comment>
<name>A0A392RYA6_9FABA</name>
<evidence type="ECO:0000313" key="1">
    <source>
        <dbReference type="EMBL" id="MCI41132.1"/>
    </source>
</evidence>
<evidence type="ECO:0000313" key="2">
    <source>
        <dbReference type="Proteomes" id="UP000265520"/>
    </source>
</evidence>
<organism evidence="1 2">
    <name type="scientific">Trifolium medium</name>
    <dbReference type="NCBI Taxonomy" id="97028"/>
    <lineage>
        <taxon>Eukaryota</taxon>
        <taxon>Viridiplantae</taxon>
        <taxon>Streptophyta</taxon>
        <taxon>Embryophyta</taxon>
        <taxon>Tracheophyta</taxon>
        <taxon>Spermatophyta</taxon>
        <taxon>Magnoliopsida</taxon>
        <taxon>eudicotyledons</taxon>
        <taxon>Gunneridae</taxon>
        <taxon>Pentapetalae</taxon>
        <taxon>rosids</taxon>
        <taxon>fabids</taxon>
        <taxon>Fabales</taxon>
        <taxon>Fabaceae</taxon>
        <taxon>Papilionoideae</taxon>
        <taxon>50 kb inversion clade</taxon>
        <taxon>NPAAA clade</taxon>
        <taxon>Hologalegina</taxon>
        <taxon>IRL clade</taxon>
        <taxon>Trifolieae</taxon>
        <taxon>Trifolium</taxon>
    </lineage>
</organism>
<proteinExistence type="predicted"/>
<reference evidence="1 2" key="1">
    <citation type="journal article" date="2018" name="Front. Plant Sci.">
        <title>Red Clover (Trifolium pratense) and Zigzag Clover (T. medium) - A Picture of Genomic Similarities and Differences.</title>
        <authorList>
            <person name="Dluhosova J."/>
            <person name="Istvanek J."/>
            <person name="Nedelnik J."/>
            <person name="Repkova J."/>
        </authorList>
    </citation>
    <scope>NUCLEOTIDE SEQUENCE [LARGE SCALE GENOMIC DNA]</scope>
    <source>
        <strain evidence="2">cv. 10/8</strain>
        <tissue evidence="1">Leaf</tissue>
    </source>
</reference>
<dbReference type="Proteomes" id="UP000265520">
    <property type="component" value="Unassembled WGS sequence"/>
</dbReference>
<keyword evidence="2" id="KW-1185">Reference proteome</keyword>
<protein>
    <submittedName>
        <fullName evidence="1">Uncharacterized protein</fullName>
    </submittedName>
</protein>
<feature type="non-terminal residue" evidence="1">
    <location>
        <position position="1"/>
    </location>
</feature>